<organism evidence="1 2">
    <name type="scientific">Nocardia rhizosphaerae</name>
    <dbReference type="NCBI Taxonomy" id="1691571"/>
    <lineage>
        <taxon>Bacteria</taxon>
        <taxon>Bacillati</taxon>
        <taxon>Actinomycetota</taxon>
        <taxon>Actinomycetes</taxon>
        <taxon>Mycobacteriales</taxon>
        <taxon>Nocardiaceae</taxon>
        <taxon>Nocardia</taxon>
    </lineage>
</organism>
<dbReference type="RefSeq" id="WP_378552721.1">
    <property type="nucleotide sequence ID" value="NZ_JBHSBA010000014.1"/>
</dbReference>
<evidence type="ECO:0000313" key="1">
    <source>
        <dbReference type="EMBL" id="MFC4127377.1"/>
    </source>
</evidence>
<name>A0ABV8LAJ7_9NOCA</name>
<comment type="caution">
    <text evidence="1">The sequence shown here is derived from an EMBL/GenBank/DDBJ whole genome shotgun (WGS) entry which is preliminary data.</text>
</comment>
<proteinExistence type="predicted"/>
<accession>A0ABV8LAJ7</accession>
<dbReference type="EMBL" id="JBHSBA010000014">
    <property type="protein sequence ID" value="MFC4127377.1"/>
    <property type="molecule type" value="Genomic_DNA"/>
</dbReference>
<keyword evidence="2" id="KW-1185">Reference proteome</keyword>
<dbReference type="Proteomes" id="UP001595767">
    <property type="component" value="Unassembled WGS sequence"/>
</dbReference>
<evidence type="ECO:0000313" key="2">
    <source>
        <dbReference type="Proteomes" id="UP001595767"/>
    </source>
</evidence>
<reference evidence="2" key="1">
    <citation type="journal article" date="2019" name="Int. J. Syst. Evol. Microbiol.">
        <title>The Global Catalogue of Microorganisms (GCM) 10K type strain sequencing project: providing services to taxonomists for standard genome sequencing and annotation.</title>
        <authorList>
            <consortium name="The Broad Institute Genomics Platform"/>
            <consortium name="The Broad Institute Genome Sequencing Center for Infectious Disease"/>
            <person name="Wu L."/>
            <person name="Ma J."/>
        </authorList>
    </citation>
    <scope>NUCLEOTIDE SEQUENCE [LARGE SCALE GENOMIC DNA]</scope>
    <source>
        <strain evidence="2">CGMCC 4.7204</strain>
    </source>
</reference>
<sequence length="65" mass="7075">MSGADDLTITRSDLVAILRLAEAAGQNYLTEYGGDHATRHVAYTERWGYLLGALGISPEEIEPPQ</sequence>
<gene>
    <name evidence="1" type="ORF">ACFOW8_20825</name>
</gene>
<protein>
    <submittedName>
        <fullName evidence="1">Uncharacterized protein</fullName>
    </submittedName>
</protein>